<dbReference type="InterPro" id="IPR014001">
    <property type="entry name" value="Helicase_ATP-bd"/>
</dbReference>
<evidence type="ECO:0000256" key="1">
    <source>
        <dbReference type="ARBA" id="ARBA00022801"/>
    </source>
</evidence>
<dbReference type="InterPro" id="IPR022138">
    <property type="entry name" value="DUF3670"/>
</dbReference>
<dbReference type="InterPro" id="IPR049730">
    <property type="entry name" value="SNF2/RAD54-like_C"/>
</dbReference>
<dbReference type="PROSITE" id="PS51192">
    <property type="entry name" value="HELICASE_ATP_BIND_1"/>
    <property type="match status" value="1"/>
</dbReference>
<dbReference type="InterPro" id="IPR000330">
    <property type="entry name" value="SNF2_N"/>
</dbReference>
<keyword evidence="2" id="KW-0863">Zinc-finger</keyword>
<organism evidence="6 7">
    <name type="scientific">Aliarcobacter butzleri</name>
    <dbReference type="NCBI Taxonomy" id="28197"/>
    <lineage>
        <taxon>Bacteria</taxon>
        <taxon>Pseudomonadati</taxon>
        <taxon>Campylobacterota</taxon>
        <taxon>Epsilonproteobacteria</taxon>
        <taxon>Campylobacterales</taxon>
        <taxon>Arcobacteraceae</taxon>
        <taxon>Aliarcobacter</taxon>
    </lineage>
</organism>
<dbReference type="Pfam" id="PF00176">
    <property type="entry name" value="SNF2-rel_dom"/>
    <property type="match status" value="1"/>
</dbReference>
<evidence type="ECO:0000313" key="7">
    <source>
        <dbReference type="Proteomes" id="UP001237843"/>
    </source>
</evidence>
<name>A0AAW6VSM3_9BACT</name>
<dbReference type="CDD" id="cd18793">
    <property type="entry name" value="SF2_C_SNF"/>
    <property type="match status" value="1"/>
</dbReference>
<keyword evidence="2" id="KW-0862">Zinc</keyword>
<keyword evidence="2" id="KW-0479">Metal-binding</keyword>
<dbReference type="PANTHER" id="PTHR10799">
    <property type="entry name" value="SNF2/RAD54 HELICASE FAMILY"/>
    <property type="match status" value="1"/>
</dbReference>
<feature type="domain" description="Helicase ATP-binding" evidence="4">
    <location>
        <begin position="697"/>
        <end position="852"/>
    </location>
</feature>
<dbReference type="GO" id="GO:0004386">
    <property type="term" value="F:helicase activity"/>
    <property type="evidence" value="ECO:0007669"/>
    <property type="project" value="UniProtKB-KW"/>
</dbReference>
<dbReference type="Pfam" id="PF00271">
    <property type="entry name" value="Helicase_C"/>
    <property type="match status" value="1"/>
</dbReference>
<dbReference type="InterPro" id="IPR007527">
    <property type="entry name" value="Znf_SWIM"/>
</dbReference>
<dbReference type="AlphaFoldDB" id="A0AAW6VSM3"/>
<dbReference type="Proteomes" id="UP001237843">
    <property type="component" value="Unassembled WGS sequence"/>
</dbReference>
<gene>
    <name evidence="6" type="ORF">PT520_10065</name>
</gene>
<evidence type="ECO:0000259" key="3">
    <source>
        <dbReference type="PROSITE" id="PS50966"/>
    </source>
</evidence>
<dbReference type="GO" id="GO:0016787">
    <property type="term" value="F:hydrolase activity"/>
    <property type="evidence" value="ECO:0007669"/>
    <property type="project" value="UniProtKB-KW"/>
</dbReference>
<comment type="caution">
    <text evidence="6">The sequence shown here is derived from an EMBL/GenBank/DDBJ whole genome shotgun (WGS) entry which is preliminary data.</text>
</comment>
<dbReference type="PROSITE" id="PS51194">
    <property type="entry name" value="HELICASE_CTER"/>
    <property type="match status" value="1"/>
</dbReference>
<dbReference type="SMART" id="SM00487">
    <property type="entry name" value="DEXDc"/>
    <property type="match status" value="1"/>
</dbReference>
<dbReference type="InterPro" id="IPR001650">
    <property type="entry name" value="Helicase_C-like"/>
</dbReference>
<dbReference type="GO" id="GO:0008270">
    <property type="term" value="F:zinc ion binding"/>
    <property type="evidence" value="ECO:0007669"/>
    <property type="project" value="UniProtKB-KW"/>
</dbReference>
<keyword evidence="6" id="KW-0067">ATP-binding</keyword>
<dbReference type="Gene3D" id="3.40.50.10810">
    <property type="entry name" value="Tandem AAA-ATPase domain"/>
    <property type="match status" value="1"/>
</dbReference>
<accession>A0AAW6VSM3</accession>
<dbReference type="PROSITE" id="PS50966">
    <property type="entry name" value="ZF_SWIM"/>
    <property type="match status" value="1"/>
</dbReference>
<keyword evidence="6" id="KW-0547">Nucleotide-binding</keyword>
<proteinExistence type="predicted"/>
<dbReference type="EMBL" id="JAQTJH010000013">
    <property type="protein sequence ID" value="MDK2062863.1"/>
    <property type="molecule type" value="Genomic_DNA"/>
</dbReference>
<sequence>MAKKIYGTTLWGKEFIQSIENQTDAARLSRGKTYANTDKIYDVKISQNQVIAKVKGNYSPFYKTALTFSSFPKGDKEVILKFIDENPFVLAGIINGKLSDKLLEFIKINEIDIFRSFNMNCNCYDFYGAYPCKHIAALYYALTNQIDKNPFILFSLRGLDLIEHYNIKEEIKVPYPIELTYIDEINSPLQENITLLKQENYANFILSMLGDFPPFSHINYKEVMEEFYKKASKDLVQTISSIRDENIEKIQRILQNSHITMVGKNDIGVAKFKIETDLVKSNEELSLFRRYKFQLEDDAIFILPTELFTLFISFEDDSGSSSYTYLFYLFRVTYILIENSGYIPAVIEMDQFIQIIYKPLLSVDTIKKQIEILASSYPKIANINDKYLDSLSGTNYILNAILTSFVPKLGFMHKNQKANPPAISLSFFRGKLLRIKEFEYENSAFSINNYFSIFDIAQSNYNYKIFIDGVENNYVLSICVENKTSKEQYLLSEAILSQNKIEIIKFLSILNQFLPKIELLIKNSDVELSQKEIEEFLLKTSSIITKLGVQIILPKELRNLLKPKLTLKVKSTSKSFQSFFSLDGILEYDWQIAIGEELISVSEFEELLKSGQELLKFKENYLIITPDEAKALFAQINKKSKLSTFDILQAKLNNEAFLSKDLELYFEDIFTPKKITLPTSLNANLREYQTRGFEWNINNLLNGFGTILADDMGLGKTIQAITSLLFLKENNHITNNIIVVVPTSLLTNWEKELEKFAPTLSFFSFYGSKRVMRKADIILTTYDLVRRDFESFKQLKIDCLIIDEAQKIKNPDTNITQAIKSLKAKYKIALSGTPVENNLSELWSIFDFALPKYLKSLKDFQNIYAKDIEIHKDTQKIEKLKKITAPFMLRRLKTNKDIICDLPDKIIIDEYATMSKEQASLYKSVLDDTMKQMDQKDSKGLIFKLLIALKQICNHPRNFDKTSDSNPTLSGKTQLLLTLLDSIMLQDEKVLIFTQYTQMADILVEVIEKELFTKPLLLKGNMTKTQREDVVEKFQSDNRFKIFILSLKAGGVGLNLTAANHVIHYDLWFNPAVENQATDRAFRIGQTKKVTVHRLITKNSFEEKIDKMIKAKQELSELSVNIGENWLKDMSKDDLLDIFDI</sequence>
<keyword evidence="6" id="KW-0347">Helicase</keyword>
<dbReference type="Gene3D" id="3.40.50.300">
    <property type="entry name" value="P-loop containing nucleotide triphosphate hydrolases"/>
    <property type="match status" value="1"/>
</dbReference>
<evidence type="ECO:0000259" key="5">
    <source>
        <dbReference type="PROSITE" id="PS51194"/>
    </source>
</evidence>
<keyword evidence="1" id="KW-0378">Hydrolase</keyword>
<evidence type="ECO:0000259" key="4">
    <source>
        <dbReference type="PROSITE" id="PS51192"/>
    </source>
</evidence>
<dbReference type="Pfam" id="PF12419">
    <property type="entry name" value="DUF3670"/>
    <property type="match status" value="1"/>
</dbReference>
<dbReference type="SMART" id="SM00490">
    <property type="entry name" value="HELICc"/>
    <property type="match status" value="1"/>
</dbReference>
<feature type="domain" description="Helicase C-terminal" evidence="5">
    <location>
        <begin position="971"/>
        <end position="1131"/>
    </location>
</feature>
<dbReference type="InterPro" id="IPR027417">
    <property type="entry name" value="P-loop_NTPase"/>
</dbReference>
<feature type="domain" description="SWIM-type" evidence="3">
    <location>
        <begin position="106"/>
        <end position="143"/>
    </location>
</feature>
<dbReference type="RefSeq" id="WP_284074991.1">
    <property type="nucleotide sequence ID" value="NZ_JAQTJH010000013.1"/>
</dbReference>
<reference evidence="6" key="1">
    <citation type="journal article" date="2023" name="Antibiotics">
        <title>Genomic Characterization of Antibiotic-Resistant Campylobacterales Isolated from Chilean Poultry Meat.</title>
        <authorList>
            <person name="Concha-Toloza M."/>
            <person name="Lopez-Cantillo M."/>
            <person name="Molina-Mora J.A."/>
            <person name="Collado L."/>
        </authorList>
    </citation>
    <scope>NUCLEOTIDE SEQUENCE</scope>
    <source>
        <strain evidence="6">FR1p273A</strain>
    </source>
</reference>
<dbReference type="Pfam" id="PF04434">
    <property type="entry name" value="SWIM"/>
    <property type="match status" value="1"/>
</dbReference>
<dbReference type="GO" id="GO:0005524">
    <property type="term" value="F:ATP binding"/>
    <property type="evidence" value="ECO:0007669"/>
    <property type="project" value="InterPro"/>
</dbReference>
<reference evidence="6" key="2">
    <citation type="submission" date="2023-02" db="EMBL/GenBank/DDBJ databases">
        <authorList>
            <person name="Concha-Toloza M."/>
            <person name="Lopez-Cantillo M."/>
            <person name="Molina-Mora J."/>
            <person name="Collado L."/>
        </authorList>
    </citation>
    <scope>NUCLEOTIDE SEQUENCE</scope>
    <source>
        <strain evidence="6">FR1p273A</strain>
    </source>
</reference>
<evidence type="ECO:0000313" key="6">
    <source>
        <dbReference type="EMBL" id="MDK2062863.1"/>
    </source>
</evidence>
<evidence type="ECO:0000256" key="2">
    <source>
        <dbReference type="PROSITE-ProRule" id="PRU00325"/>
    </source>
</evidence>
<protein>
    <submittedName>
        <fullName evidence="6">DEAD/DEAH box helicase</fullName>
    </submittedName>
</protein>
<dbReference type="SUPFAM" id="SSF52540">
    <property type="entry name" value="P-loop containing nucleoside triphosphate hydrolases"/>
    <property type="match status" value="2"/>
</dbReference>
<dbReference type="InterPro" id="IPR038718">
    <property type="entry name" value="SNF2-like_sf"/>
</dbReference>